<sequence>MAAQISVQDKTRDDYLHLDLAPSYGTLNSEAMKKMDDELKIMIAGTMKDLGRVPPNQRSWDKVISIFMQNPLLEPHSDPELVRADKFIKNSSGDFKFDGSPNAAIVQEVKTWFTKLIADDDVIKSTKIDVEVLAKIVAQTGATVDSFETFFAKHEYHEKTLVDIGVLRFPDAFNPYFKVYRIQLVAWSDSSRILFHQEDKNGITGEYHCRKFKPRDAVISELKEQTKKLAIKQAEDLFA</sequence>
<dbReference type="Proteomes" id="UP001358417">
    <property type="component" value="Unassembled WGS sequence"/>
</dbReference>
<dbReference type="AlphaFoldDB" id="A0AAV9N351"/>
<gene>
    <name evidence="1" type="ORF">LTR84_005693</name>
</gene>
<reference evidence="1 2" key="1">
    <citation type="submission" date="2023-08" db="EMBL/GenBank/DDBJ databases">
        <title>Black Yeasts Isolated from many extreme environments.</title>
        <authorList>
            <person name="Coleine C."/>
            <person name="Stajich J.E."/>
            <person name="Selbmann L."/>
        </authorList>
    </citation>
    <scope>NUCLEOTIDE SEQUENCE [LARGE SCALE GENOMIC DNA]</scope>
    <source>
        <strain evidence="1 2">CCFEE 5792</strain>
    </source>
</reference>
<organism evidence="1 2">
    <name type="scientific">Exophiala bonariae</name>
    <dbReference type="NCBI Taxonomy" id="1690606"/>
    <lineage>
        <taxon>Eukaryota</taxon>
        <taxon>Fungi</taxon>
        <taxon>Dikarya</taxon>
        <taxon>Ascomycota</taxon>
        <taxon>Pezizomycotina</taxon>
        <taxon>Eurotiomycetes</taxon>
        <taxon>Chaetothyriomycetidae</taxon>
        <taxon>Chaetothyriales</taxon>
        <taxon>Herpotrichiellaceae</taxon>
        <taxon>Exophiala</taxon>
    </lineage>
</organism>
<dbReference type="GeneID" id="89973868"/>
<proteinExistence type="predicted"/>
<dbReference type="RefSeq" id="XP_064703961.1">
    <property type="nucleotide sequence ID" value="XM_064849258.1"/>
</dbReference>
<evidence type="ECO:0008006" key="3">
    <source>
        <dbReference type="Google" id="ProtNLM"/>
    </source>
</evidence>
<name>A0AAV9N351_9EURO</name>
<comment type="caution">
    <text evidence="1">The sequence shown here is derived from an EMBL/GenBank/DDBJ whole genome shotgun (WGS) entry which is preliminary data.</text>
</comment>
<dbReference type="EMBL" id="JAVRRD010000021">
    <property type="protein sequence ID" value="KAK5048602.1"/>
    <property type="molecule type" value="Genomic_DNA"/>
</dbReference>
<protein>
    <recommendedName>
        <fullName evidence="3">SnoaL-like domain-containing protein</fullName>
    </recommendedName>
</protein>
<accession>A0AAV9N351</accession>
<evidence type="ECO:0000313" key="1">
    <source>
        <dbReference type="EMBL" id="KAK5048602.1"/>
    </source>
</evidence>
<evidence type="ECO:0000313" key="2">
    <source>
        <dbReference type="Proteomes" id="UP001358417"/>
    </source>
</evidence>
<keyword evidence="2" id="KW-1185">Reference proteome</keyword>